<protein>
    <submittedName>
        <fullName evidence="3">Glycoside hydrolase family 16</fullName>
    </submittedName>
</protein>
<gene>
    <name evidence="3" type="ORF">CfE428DRAFT_3841</name>
</gene>
<dbReference type="InterPro" id="IPR000757">
    <property type="entry name" value="Beta-glucanase-like"/>
</dbReference>
<dbReference type="AlphaFoldDB" id="B4D4K3"/>
<dbReference type="PANTHER" id="PTHR10963">
    <property type="entry name" value="GLYCOSYL HYDROLASE-RELATED"/>
    <property type="match status" value="1"/>
</dbReference>
<dbReference type="Gene3D" id="2.60.120.200">
    <property type="match status" value="1"/>
</dbReference>
<evidence type="ECO:0000256" key="1">
    <source>
        <dbReference type="ARBA" id="ARBA00006865"/>
    </source>
</evidence>
<dbReference type="GO" id="GO:0004553">
    <property type="term" value="F:hydrolase activity, hydrolyzing O-glycosyl compounds"/>
    <property type="evidence" value="ECO:0007669"/>
    <property type="project" value="InterPro"/>
</dbReference>
<dbReference type="CDD" id="cd08023">
    <property type="entry name" value="GH16_laminarinase_like"/>
    <property type="match status" value="1"/>
</dbReference>
<dbReference type="PROSITE" id="PS51762">
    <property type="entry name" value="GH16_2"/>
    <property type="match status" value="1"/>
</dbReference>
<dbReference type="SUPFAM" id="SSF49899">
    <property type="entry name" value="Concanavalin A-like lectins/glucanases"/>
    <property type="match status" value="1"/>
</dbReference>
<dbReference type="eggNOG" id="COG2273">
    <property type="taxonomic scope" value="Bacteria"/>
</dbReference>
<comment type="similarity">
    <text evidence="1">Belongs to the glycosyl hydrolase 16 family.</text>
</comment>
<dbReference type="InParanoid" id="B4D4K3"/>
<evidence type="ECO:0000313" key="3">
    <source>
        <dbReference type="EMBL" id="EDY18456.1"/>
    </source>
</evidence>
<name>B4D4K3_9BACT</name>
<dbReference type="EMBL" id="ABVL01000012">
    <property type="protein sequence ID" value="EDY18456.1"/>
    <property type="molecule type" value="Genomic_DNA"/>
</dbReference>
<evidence type="ECO:0000313" key="4">
    <source>
        <dbReference type="Proteomes" id="UP000005824"/>
    </source>
</evidence>
<proteinExistence type="inferred from homology"/>
<keyword evidence="3" id="KW-0378">Hydrolase</keyword>
<comment type="caution">
    <text evidence="3">The sequence shown here is derived from an EMBL/GenBank/DDBJ whole genome shotgun (WGS) entry which is preliminary data.</text>
</comment>
<dbReference type="InterPro" id="IPR013320">
    <property type="entry name" value="ConA-like_dom_sf"/>
</dbReference>
<evidence type="ECO:0000259" key="2">
    <source>
        <dbReference type="PROSITE" id="PS51762"/>
    </source>
</evidence>
<feature type="domain" description="GH16" evidence="2">
    <location>
        <begin position="25"/>
        <end position="267"/>
    </location>
</feature>
<dbReference type="InterPro" id="IPR050546">
    <property type="entry name" value="Glycosyl_Hydrlase_16"/>
</dbReference>
<dbReference type="STRING" id="497964.CfE428DRAFT_3841"/>
<dbReference type="GO" id="GO:0005975">
    <property type="term" value="P:carbohydrate metabolic process"/>
    <property type="evidence" value="ECO:0007669"/>
    <property type="project" value="InterPro"/>
</dbReference>
<reference evidence="3 4" key="1">
    <citation type="journal article" date="2011" name="J. Bacteriol.">
        <title>Genome sequence of Chthoniobacter flavus Ellin428, an aerobic heterotrophic soil bacterium.</title>
        <authorList>
            <person name="Kant R."/>
            <person name="van Passel M.W."/>
            <person name="Palva A."/>
            <person name="Lucas S."/>
            <person name="Lapidus A."/>
            <person name="Glavina Del Rio T."/>
            <person name="Dalin E."/>
            <person name="Tice H."/>
            <person name="Bruce D."/>
            <person name="Goodwin L."/>
            <person name="Pitluck S."/>
            <person name="Larimer F.W."/>
            <person name="Land M.L."/>
            <person name="Hauser L."/>
            <person name="Sangwan P."/>
            <person name="de Vos W.M."/>
            <person name="Janssen P.H."/>
            <person name="Smidt H."/>
        </authorList>
    </citation>
    <scope>NUCLEOTIDE SEQUENCE [LARGE SCALE GENOMIC DNA]</scope>
    <source>
        <strain evidence="3 4">Ellin428</strain>
    </source>
</reference>
<sequence precursor="true">MTRPIHSAITLAMRLPLLAFFLLPLLVRADPLPVKPQDLGYHLTWSDEFDGTKLDTTKWQTNYAPKVHPLGCNGELQAYAPENVTLRDGKLFLRADRTPREGLPYSSGMVASHDKFSLRYGWFETRVKLPRGKGFWPAFWLLPQSRQWPPEIDIMEHKGSLLNHVWLTVHRPQPGTWRPKSDGTEWTGPDFTGDFHTFAVDWRPDRVVWFVDGIERHHWRGDADFGPMYIILNLAVGGQWDGNPDAEAPFPSAMEVDYVRVYRLPEATPVH</sequence>
<accession>B4D4K3</accession>
<dbReference type="PANTHER" id="PTHR10963:SF55">
    <property type="entry name" value="GLYCOSIDE HYDROLASE FAMILY 16 PROTEIN"/>
    <property type="match status" value="1"/>
</dbReference>
<organism evidence="3 4">
    <name type="scientific">Chthoniobacter flavus Ellin428</name>
    <dbReference type="NCBI Taxonomy" id="497964"/>
    <lineage>
        <taxon>Bacteria</taxon>
        <taxon>Pseudomonadati</taxon>
        <taxon>Verrucomicrobiota</taxon>
        <taxon>Spartobacteria</taxon>
        <taxon>Chthoniobacterales</taxon>
        <taxon>Chthoniobacteraceae</taxon>
        <taxon>Chthoniobacter</taxon>
    </lineage>
</organism>
<keyword evidence="4" id="KW-1185">Reference proteome</keyword>
<dbReference type="Proteomes" id="UP000005824">
    <property type="component" value="Unassembled WGS sequence"/>
</dbReference>
<dbReference type="Pfam" id="PF00722">
    <property type="entry name" value="Glyco_hydro_16"/>
    <property type="match status" value="1"/>
</dbReference>